<proteinExistence type="predicted"/>
<dbReference type="Proteomes" id="UP000485058">
    <property type="component" value="Unassembled WGS sequence"/>
</dbReference>
<name>A0A699ZUA8_HAELA</name>
<evidence type="ECO:0000313" key="2">
    <source>
        <dbReference type="Proteomes" id="UP000485058"/>
    </source>
</evidence>
<protein>
    <submittedName>
        <fullName evidence="1">Uncharacterized protein</fullName>
    </submittedName>
</protein>
<accession>A0A699ZUA8</accession>
<evidence type="ECO:0000313" key="1">
    <source>
        <dbReference type="EMBL" id="GFH24800.1"/>
    </source>
</evidence>
<reference evidence="1 2" key="1">
    <citation type="submission" date="2020-02" db="EMBL/GenBank/DDBJ databases">
        <title>Draft genome sequence of Haematococcus lacustris strain NIES-144.</title>
        <authorList>
            <person name="Morimoto D."/>
            <person name="Nakagawa S."/>
            <person name="Yoshida T."/>
            <person name="Sawayama S."/>
        </authorList>
    </citation>
    <scope>NUCLEOTIDE SEQUENCE [LARGE SCALE GENOMIC DNA]</scope>
    <source>
        <strain evidence="1 2">NIES-144</strain>
    </source>
</reference>
<comment type="caution">
    <text evidence="1">The sequence shown here is derived from an EMBL/GenBank/DDBJ whole genome shotgun (WGS) entry which is preliminary data.</text>
</comment>
<dbReference type="EMBL" id="BLLF01002635">
    <property type="protein sequence ID" value="GFH24800.1"/>
    <property type="molecule type" value="Genomic_DNA"/>
</dbReference>
<sequence length="118" mass="12800">MGCAKSQPLDPQSEPNKEPTAFVREDQDEAQLVTSEVLPAVVAAPSNDGSLEGLQTEPDVVAALWQNAVGFGSRSSDIWGNLQRACDYMVSVSPSRCARCVSEQPPCPLLWPPFEPYH</sequence>
<organism evidence="1 2">
    <name type="scientific">Haematococcus lacustris</name>
    <name type="common">Green alga</name>
    <name type="synonym">Haematococcus pluvialis</name>
    <dbReference type="NCBI Taxonomy" id="44745"/>
    <lineage>
        <taxon>Eukaryota</taxon>
        <taxon>Viridiplantae</taxon>
        <taxon>Chlorophyta</taxon>
        <taxon>core chlorophytes</taxon>
        <taxon>Chlorophyceae</taxon>
        <taxon>CS clade</taxon>
        <taxon>Chlamydomonadales</taxon>
        <taxon>Haematococcaceae</taxon>
        <taxon>Haematococcus</taxon>
    </lineage>
</organism>
<keyword evidence="2" id="KW-1185">Reference proteome</keyword>
<dbReference type="AlphaFoldDB" id="A0A699ZUA8"/>
<gene>
    <name evidence="1" type="ORF">HaLaN_22659</name>
</gene>